<evidence type="ECO:0000256" key="1">
    <source>
        <dbReference type="SAM" id="MobiDB-lite"/>
    </source>
</evidence>
<organism evidence="2 3">
    <name type="scientific">Botryobasidium botryosum (strain FD-172 SS1)</name>
    <dbReference type="NCBI Taxonomy" id="930990"/>
    <lineage>
        <taxon>Eukaryota</taxon>
        <taxon>Fungi</taxon>
        <taxon>Dikarya</taxon>
        <taxon>Basidiomycota</taxon>
        <taxon>Agaricomycotina</taxon>
        <taxon>Agaricomycetes</taxon>
        <taxon>Cantharellales</taxon>
        <taxon>Botryobasidiaceae</taxon>
        <taxon>Botryobasidium</taxon>
    </lineage>
</organism>
<protein>
    <submittedName>
        <fullName evidence="2">Uncharacterized protein</fullName>
    </submittedName>
</protein>
<gene>
    <name evidence="2" type="ORF">BOTBODRAFT_177433</name>
</gene>
<keyword evidence="3" id="KW-1185">Reference proteome</keyword>
<proteinExistence type="predicted"/>
<feature type="region of interest" description="Disordered" evidence="1">
    <location>
        <begin position="109"/>
        <end position="196"/>
    </location>
</feature>
<accession>A0A067M6H7</accession>
<evidence type="ECO:0000313" key="3">
    <source>
        <dbReference type="Proteomes" id="UP000027195"/>
    </source>
</evidence>
<feature type="compositionally biased region" description="Basic and acidic residues" evidence="1">
    <location>
        <begin position="184"/>
        <end position="194"/>
    </location>
</feature>
<feature type="compositionally biased region" description="Basic residues" evidence="1">
    <location>
        <begin position="113"/>
        <end position="124"/>
    </location>
</feature>
<feature type="compositionally biased region" description="Low complexity" evidence="1">
    <location>
        <begin position="127"/>
        <end position="148"/>
    </location>
</feature>
<dbReference type="Proteomes" id="UP000027195">
    <property type="component" value="Unassembled WGS sequence"/>
</dbReference>
<name>A0A067M6H7_BOTB1</name>
<dbReference type="AlphaFoldDB" id="A0A067M6H7"/>
<reference evidence="3" key="1">
    <citation type="journal article" date="2014" name="Proc. Natl. Acad. Sci. U.S.A.">
        <title>Extensive sampling of basidiomycete genomes demonstrates inadequacy of the white-rot/brown-rot paradigm for wood decay fungi.</title>
        <authorList>
            <person name="Riley R."/>
            <person name="Salamov A.A."/>
            <person name="Brown D.W."/>
            <person name="Nagy L.G."/>
            <person name="Floudas D."/>
            <person name="Held B.W."/>
            <person name="Levasseur A."/>
            <person name="Lombard V."/>
            <person name="Morin E."/>
            <person name="Otillar R."/>
            <person name="Lindquist E.A."/>
            <person name="Sun H."/>
            <person name="LaButti K.M."/>
            <person name="Schmutz J."/>
            <person name="Jabbour D."/>
            <person name="Luo H."/>
            <person name="Baker S.E."/>
            <person name="Pisabarro A.G."/>
            <person name="Walton J.D."/>
            <person name="Blanchette R.A."/>
            <person name="Henrissat B."/>
            <person name="Martin F."/>
            <person name="Cullen D."/>
            <person name="Hibbett D.S."/>
            <person name="Grigoriev I.V."/>
        </authorList>
    </citation>
    <scope>NUCLEOTIDE SEQUENCE [LARGE SCALE GENOMIC DNA]</scope>
    <source>
        <strain evidence="3">FD-172 SS1</strain>
    </source>
</reference>
<dbReference type="HOGENOM" id="CLU_660543_0_0_1"/>
<sequence length="416" mass="44255">MAIAQACSPRVATNPANHISWEDNKDKEEEEDKDVAIMLNETAGHGEDDEDLSNYIFRQQGGIFFLRSLNFPKGKMSHMTSGRAAHIDKLLLHIKFQSLAHLRDHLKAGRAVAKSKSKHAKGPKKPPATTATTVDPAPNNTNDDATPDGGHGPVSQLRCSKRQAATPKSGPSALPKAKCPTRAATHDNAGRDACDPGSSAPFKCATRAAAQQAAASDTTPNIPSTSGAHNLAPGVAHRPPPNPSGTALTRTLAAGSTALAAIATNRASGLAVRGLEGIKIIHMAMHTDLGQIPDEFNTEAIRTICFIPHQDERRLACVEFTRKTHLNLEKIAKGVAGRLCEGNPPQALPVCERGPTDPSDWDAHDEEQGCVILADMLQPIFSSSIVNKRQDEKSLGKDELLCSLDAAAQQHEGGQA</sequence>
<evidence type="ECO:0000313" key="2">
    <source>
        <dbReference type="EMBL" id="KDQ11174.1"/>
    </source>
</evidence>
<dbReference type="EMBL" id="KL198060">
    <property type="protein sequence ID" value="KDQ11174.1"/>
    <property type="molecule type" value="Genomic_DNA"/>
</dbReference>
<feature type="region of interest" description="Disordered" evidence="1">
    <location>
        <begin position="211"/>
        <end position="245"/>
    </location>
</feature>
<feature type="region of interest" description="Disordered" evidence="1">
    <location>
        <begin position="1"/>
        <end position="29"/>
    </location>
</feature>
<feature type="compositionally biased region" description="Polar residues" evidence="1">
    <location>
        <begin position="216"/>
        <end position="228"/>
    </location>
</feature>
<dbReference type="InParanoid" id="A0A067M6H7"/>